<accession>A0ABP8I309</accession>
<dbReference type="RefSeq" id="WP_345234055.1">
    <property type="nucleotide sequence ID" value="NZ_BAABGZ010000010.1"/>
</dbReference>
<evidence type="ECO:0008006" key="3">
    <source>
        <dbReference type="Google" id="ProtNLM"/>
    </source>
</evidence>
<dbReference type="Pfam" id="PF14903">
    <property type="entry name" value="WG_beta_rep"/>
    <property type="match status" value="3"/>
</dbReference>
<keyword evidence="2" id="KW-1185">Reference proteome</keyword>
<protein>
    <recommendedName>
        <fullName evidence="3">WG repeat-containing protein</fullName>
    </recommendedName>
</protein>
<gene>
    <name evidence="1" type="ORF">GCM10023185_08060</name>
</gene>
<reference evidence="2" key="1">
    <citation type="journal article" date="2019" name="Int. J. Syst. Evol. Microbiol.">
        <title>The Global Catalogue of Microorganisms (GCM) 10K type strain sequencing project: providing services to taxonomists for standard genome sequencing and annotation.</title>
        <authorList>
            <consortium name="The Broad Institute Genomics Platform"/>
            <consortium name="The Broad Institute Genome Sequencing Center for Infectious Disease"/>
            <person name="Wu L."/>
            <person name="Ma J."/>
        </authorList>
    </citation>
    <scope>NUCLEOTIDE SEQUENCE [LARGE SCALE GENOMIC DNA]</scope>
    <source>
        <strain evidence="2">JCM 17923</strain>
    </source>
</reference>
<organism evidence="1 2">
    <name type="scientific">Hymenobacter saemangeumensis</name>
    <dbReference type="NCBI Taxonomy" id="1084522"/>
    <lineage>
        <taxon>Bacteria</taxon>
        <taxon>Pseudomonadati</taxon>
        <taxon>Bacteroidota</taxon>
        <taxon>Cytophagia</taxon>
        <taxon>Cytophagales</taxon>
        <taxon>Hymenobacteraceae</taxon>
        <taxon>Hymenobacter</taxon>
    </lineage>
</organism>
<dbReference type="PANTHER" id="PTHR37841">
    <property type="entry name" value="GLR2918 PROTEIN"/>
    <property type="match status" value="1"/>
</dbReference>
<comment type="caution">
    <text evidence="1">The sequence shown here is derived from an EMBL/GenBank/DDBJ whole genome shotgun (WGS) entry which is preliminary data.</text>
</comment>
<dbReference type="InterPro" id="IPR032774">
    <property type="entry name" value="WG_beta_rep"/>
</dbReference>
<name>A0ABP8I309_9BACT</name>
<sequence>MQQLPRVVAPAGGLVPYRRGQRWGYADTTGRVVVEPVLLAAPPFSAAGFVRVDAYFDSGSERELLRDFKYDDKCPDFEDVSQPQVRLFVNARGEFMRVKANEAALIQPDGSLLLRPRYADANAGQLELLDVSPAVGVVEQLEWDTPKNQLTTRRMGTAAFERRLTRGATELEYPAAPDRWAYADYQRVYGNIRIYGRCGSFRDHKGWRRELTKMALMDEKGRLLTGYRYRSIGDFQNGLAVVLGADRRKQGYGLLDRQGREVLPTRYTQVSVGVTGGAVVQQASDGAHGGQSRYGIVNQQGEWVLPLQADKLSAPDAHGLVRRLHTDKTVEFLTMQGQPAFESALKLREAEGFWQGRAWALTDAGPGLLDAHGRWVVAPGRYDLLQDIYNESRHLGRELTLRDGSSGREGNDLLSFSPSWPMAKKLSGSTAADYQHPDSSYLIVRRAGLYGLVSRATGREVLPCRYDRLTSWVGDYGCGVRNNQSFLLTARGGRELAAGMYNGEWYNLPGRGPMFQVYLSPHRWLVVDSSGRPATALLPSERGMCFLTPEKLVLLSQEGKGGSYATAQAIADTTGRVLVSYGGAIEYSGRPSWLNTVYYWGSSRERPATFSHAFVVDQPDGKHLWLARNGRVRDATGHAYHNLKLLAGGWHLTRRDSRSVLISPEGVEIFAPQNYEWDETLHQKDRVVPFANGTASVAESGYHRPVVQGKGGLVTRGGRRLWED</sequence>
<evidence type="ECO:0000313" key="2">
    <source>
        <dbReference type="Proteomes" id="UP001501153"/>
    </source>
</evidence>
<dbReference type="PANTHER" id="PTHR37841:SF1">
    <property type="entry name" value="DUF3298 DOMAIN-CONTAINING PROTEIN"/>
    <property type="match status" value="1"/>
</dbReference>
<dbReference type="EMBL" id="BAABGZ010000010">
    <property type="protein sequence ID" value="GAA4350347.1"/>
    <property type="molecule type" value="Genomic_DNA"/>
</dbReference>
<evidence type="ECO:0000313" key="1">
    <source>
        <dbReference type="EMBL" id="GAA4350347.1"/>
    </source>
</evidence>
<proteinExistence type="predicted"/>
<dbReference type="Proteomes" id="UP001501153">
    <property type="component" value="Unassembled WGS sequence"/>
</dbReference>